<dbReference type="InterPro" id="IPR036615">
    <property type="entry name" value="Mur_ligase_C_dom_sf"/>
</dbReference>
<comment type="pathway">
    <text evidence="10">Cell wall biogenesis; peptidoglycan biosynthesis.</text>
</comment>
<keyword evidence="8 10" id="KW-0131">Cell cycle</keyword>
<accession>A0ABY8MLC8</accession>
<feature type="compositionally biased region" description="Basic and acidic residues" evidence="11">
    <location>
        <begin position="585"/>
        <end position="603"/>
    </location>
</feature>
<evidence type="ECO:0000256" key="4">
    <source>
        <dbReference type="ARBA" id="ARBA00022741"/>
    </source>
</evidence>
<dbReference type="InterPro" id="IPR000713">
    <property type="entry name" value="Mur_ligase_N"/>
</dbReference>
<dbReference type="EC" id="6.3.2.-" evidence="10"/>
<dbReference type="GO" id="GO:0016874">
    <property type="term" value="F:ligase activity"/>
    <property type="evidence" value="ECO:0007669"/>
    <property type="project" value="UniProtKB-KW"/>
</dbReference>
<dbReference type="Gene3D" id="3.90.190.20">
    <property type="entry name" value="Mur ligase, C-terminal domain"/>
    <property type="match status" value="1"/>
</dbReference>
<keyword evidence="9 10" id="KW-0961">Cell wall biogenesis/degradation</keyword>
<evidence type="ECO:0000313" key="15">
    <source>
        <dbReference type="EMBL" id="WGK69973.1"/>
    </source>
</evidence>
<dbReference type="InterPro" id="IPR036565">
    <property type="entry name" value="Mur-like_cat_sf"/>
</dbReference>
<proteinExistence type="inferred from homology"/>
<feature type="binding site" evidence="10">
    <location>
        <position position="246"/>
    </location>
    <ligand>
        <name>UDP-N-acetyl-alpha-D-muramoyl-L-alanyl-D-glutamate</name>
        <dbReference type="ChEBI" id="CHEBI:83900"/>
    </ligand>
</feature>
<keyword evidence="10" id="KW-0460">Magnesium</keyword>
<keyword evidence="10" id="KW-0963">Cytoplasm</keyword>
<evidence type="ECO:0000256" key="1">
    <source>
        <dbReference type="ARBA" id="ARBA00005898"/>
    </source>
</evidence>
<dbReference type="Pfam" id="PF01225">
    <property type="entry name" value="Mur_ligase"/>
    <property type="match status" value="1"/>
</dbReference>
<dbReference type="PANTHER" id="PTHR23135:SF4">
    <property type="entry name" value="UDP-N-ACETYLMURAMOYL-L-ALANYL-D-GLUTAMATE--2,6-DIAMINOPIMELATE LIGASE MURE HOMOLOG, CHLOROPLASTIC"/>
    <property type="match status" value="1"/>
</dbReference>
<comment type="similarity">
    <text evidence="1 10">Belongs to the MurCDEF family. MurE subfamily.</text>
</comment>
<dbReference type="HAMAP" id="MF_00208">
    <property type="entry name" value="MurE"/>
    <property type="match status" value="1"/>
</dbReference>
<dbReference type="SUPFAM" id="SSF53623">
    <property type="entry name" value="MurD-like peptide ligases, catalytic domain"/>
    <property type="match status" value="1"/>
</dbReference>
<evidence type="ECO:0000256" key="8">
    <source>
        <dbReference type="ARBA" id="ARBA00023306"/>
    </source>
</evidence>
<evidence type="ECO:0000259" key="14">
    <source>
        <dbReference type="Pfam" id="PF08245"/>
    </source>
</evidence>
<evidence type="ECO:0000259" key="13">
    <source>
        <dbReference type="Pfam" id="PF02875"/>
    </source>
</evidence>
<dbReference type="Pfam" id="PF02875">
    <property type="entry name" value="Mur_ligase_C"/>
    <property type="match status" value="1"/>
</dbReference>
<evidence type="ECO:0000256" key="9">
    <source>
        <dbReference type="ARBA" id="ARBA00023316"/>
    </source>
</evidence>
<keyword evidence="4 10" id="KW-0547">Nucleotide-binding</keyword>
<keyword evidence="16" id="KW-1185">Reference proteome</keyword>
<protein>
    <recommendedName>
        <fullName evidence="10">UDP-N-acetylmuramyl-tripeptide synthetase</fullName>
        <ecNumber evidence="10">6.3.2.-</ecNumber>
    </recommendedName>
    <alternativeName>
        <fullName evidence="10">UDP-MurNAc-tripeptide synthetase</fullName>
    </alternativeName>
</protein>
<dbReference type="InterPro" id="IPR005761">
    <property type="entry name" value="UDP-N-AcMur-Glu-dNH2Pim_ligase"/>
</dbReference>
<feature type="binding site" evidence="10">
    <location>
        <position position="236"/>
    </location>
    <ligand>
        <name>UDP-N-acetyl-alpha-D-muramoyl-L-alanyl-D-glutamate</name>
        <dbReference type="ChEBI" id="CHEBI:83900"/>
    </ligand>
</feature>
<feature type="binding site" evidence="10">
    <location>
        <begin position="209"/>
        <end position="210"/>
    </location>
    <ligand>
        <name>UDP-N-acetyl-alpha-D-muramoyl-L-alanyl-D-glutamate</name>
        <dbReference type="ChEBI" id="CHEBI:83900"/>
    </ligand>
</feature>
<keyword evidence="2 10" id="KW-0436">Ligase</keyword>
<comment type="subcellular location">
    <subcellularLocation>
        <location evidence="10">Cytoplasm</location>
    </subcellularLocation>
</comment>
<feature type="binding site" evidence="10">
    <location>
        <begin position="160"/>
        <end position="166"/>
    </location>
    <ligand>
        <name>ATP</name>
        <dbReference type="ChEBI" id="CHEBI:30616"/>
    </ligand>
</feature>
<feature type="domain" description="Mur ligase central" evidence="14">
    <location>
        <begin position="158"/>
        <end position="397"/>
    </location>
</feature>
<keyword evidence="7 10" id="KW-0573">Peptidoglycan synthesis</keyword>
<feature type="domain" description="Mur ligase C-terminal" evidence="13">
    <location>
        <begin position="479"/>
        <end position="638"/>
    </location>
</feature>
<dbReference type="EMBL" id="CP123443">
    <property type="protein sequence ID" value="WGK69973.1"/>
    <property type="molecule type" value="Genomic_DNA"/>
</dbReference>
<organism evidence="15 16">
    <name type="scientific">Candidatus Haliotispira prima</name>
    <dbReference type="NCBI Taxonomy" id="3034016"/>
    <lineage>
        <taxon>Bacteria</taxon>
        <taxon>Pseudomonadati</taxon>
        <taxon>Spirochaetota</taxon>
        <taxon>Spirochaetia</taxon>
        <taxon>Spirochaetales</taxon>
        <taxon>Spirochaetaceae</taxon>
        <taxon>Candidatus Haliotispira</taxon>
    </lineage>
</organism>
<dbReference type="SUPFAM" id="SSF63418">
    <property type="entry name" value="MurE/MurF N-terminal domain"/>
    <property type="match status" value="1"/>
</dbReference>
<dbReference type="RefSeq" id="WP_326928177.1">
    <property type="nucleotide sequence ID" value="NZ_CP123443.1"/>
</dbReference>
<dbReference type="Gene3D" id="3.40.1190.10">
    <property type="entry name" value="Mur-like, catalytic domain"/>
    <property type="match status" value="1"/>
</dbReference>
<dbReference type="InterPro" id="IPR004101">
    <property type="entry name" value="Mur_ligase_C"/>
</dbReference>
<evidence type="ECO:0000256" key="11">
    <source>
        <dbReference type="SAM" id="MobiDB-lite"/>
    </source>
</evidence>
<keyword evidence="3 10" id="KW-0132">Cell division</keyword>
<evidence type="ECO:0000256" key="5">
    <source>
        <dbReference type="ARBA" id="ARBA00022840"/>
    </source>
</evidence>
<feature type="binding site" evidence="10">
    <location>
        <position position="69"/>
    </location>
    <ligand>
        <name>UDP-N-acetyl-alpha-D-muramoyl-L-alanyl-D-glutamate</name>
        <dbReference type="ChEBI" id="CHEBI:83900"/>
    </ligand>
</feature>
<comment type="cofactor">
    <cofactor evidence="10">
        <name>Mg(2+)</name>
        <dbReference type="ChEBI" id="CHEBI:18420"/>
    </cofactor>
</comment>
<comment type="caution">
    <text evidence="10">Lacks conserved residue(s) required for the propagation of feature annotation.</text>
</comment>
<reference evidence="15 16" key="1">
    <citation type="submission" date="2023-04" db="EMBL/GenBank/DDBJ databases">
        <title>Spirochaete genome identified in red abalone sample constitutes a novel genus.</title>
        <authorList>
            <person name="Sharma S.P."/>
            <person name="Purcell C.M."/>
            <person name="Hyde J.R."/>
            <person name="Severin A.J."/>
        </authorList>
    </citation>
    <scope>NUCLEOTIDE SEQUENCE [LARGE SCALE GENOMIC DNA]</scope>
    <source>
        <strain evidence="15 16">SP-2023</strain>
    </source>
</reference>
<dbReference type="SUPFAM" id="SSF53244">
    <property type="entry name" value="MurD-like peptide ligases, peptide-binding domain"/>
    <property type="match status" value="1"/>
</dbReference>
<keyword evidence="5 10" id="KW-0067">ATP-binding</keyword>
<feature type="region of interest" description="Disordered" evidence="11">
    <location>
        <begin position="579"/>
        <end position="605"/>
    </location>
</feature>
<evidence type="ECO:0000313" key="16">
    <source>
        <dbReference type="Proteomes" id="UP001228690"/>
    </source>
</evidence>
<evidence type="ECO:0000256" key="3">
    <source>
        <dbReference type="ARBA" id="ARBA00022618"/>
    </source>
</evidence>
<dbReference type="Proteomes" id="UP001228690">
    <property type="component" value="Chromosome"/>
</dbReference>
<dbReference type="Pfam" id="PF08245">
    <property type="entry name" value="Mur_ligase_M"/>
    <property type="match status" value="1"/>
</dbReference>
<evidence type="ECO:0000256" key="2">
    <source>
        <dbReference type="ARBA" id="ARBA00022598"/>
    </source>
</evidence>
<gene>
    <name evidence="10" type="primary">murE</name>
    <name evidence="15" type="ORF">P0082_03700</name>
</gene>
<dbReference type="InterPro" id="IPR013221">
    <property type="entry name" value="Mur_ligase_cen"/>
</dbReference>
<keyword evidence="6 10" id="KW-0133">Cell shape</keyword>
<comment type="PTM">
    <text evidence="10">Carboxylation is probably crucial for Mg(2+) binding and, consequently, for the gamma-phosphate positioning of ATP.</text>
</comment>
<sequence>MVTDGSPRQLFDDEPILLAETSLCELEALLDKEQMLRYSSLSETMTGNTNPEKADVYIRRQKFAPCCDSRLLKPYHIFVALAGETFDGHKFIAEALDAGIQALVYQNEPEPELKARIRRAEAQENFAAFQVNDSRQTLSLLSAHCFGYPSRKIEVLGITGTDGKTSIAYLCYQILQSCHRKQGSGAAGLISTFGLDLGWGLRPNPMHQTTPESNIVQRALAGMLAGGCRFAVLECSSHGLSPKTARLQHVEFSAALFSNLSPEHLEFHGDMECYARDKARLFRSLKSGGTAVWNAAEPAAEMLYAASGARHDVVHQAYAPDANGDAPPPNGRLPRLPAQNIPYTHMFRVQDLSLGLNASHFTIVSSQPGHPSGPVSRYRCTIPIPTSIYVSNTIAALSLCHSLLHRSSGAETVKGCETQGCEAAKRETERCEAKASETLGDLTSILQSLQQTEEQSDTDTASEAEQGKTYHLALRAPKGRMELIRPLGGPANFTVLVDYAHSPGSFARLLPEIRDLLDRSAGKGPTGRLLILFGSGGQRDRQKRPLQGRLAARYADIIVLCNEDPREEDEMQILRDIQSGIPTAEKNENPKPEEPGNSTEKRPVTGQNVFLIPDRRQAMARIFALAENGDLVLLLGKGHETSIILANRREIPWDERETALELLQEPEGKNPLSRFS</sequence>
<dbReference type="PANTHER" id="PTHR23135">
    <property type="entry name" value="MUR LIGASE FAMILY MEMBER"/>
    <property type="match status" value="1"/>
</dbReference>
<feature type="modified residue" description="N6-carboxylysine" evidence="10">
    <location>
        <position position="278"/>
    </location>
</feature>
<dbReference type="InterPro" id="IPR035911">
    <property type="entry name" value="MurE/MurF_N"/>
</dbReference>
<evidence type="ECO:0000259" key="12">
    <source>
        <dbReference type="Pfam" id="PF01225"/>
    </source>
</evidence>
<name>A0ABY8MLC8_9SPIO</name>
<evidence type="ECO:0000256" key="10">
    <source>
        <dbReference type="HAMAP-Rule" id="MF_00208"/>
    </source>
</evidence>
<evidence type="ECO:0000256" key="6">
    <source>
        <dbReference type="ARBA" id="ARBA00022960"/>
    </source>
</evidence>
<comment type="function">
    <text evidence="10">Catalyzes the addition of an amino acid to the nucleotide precursor UDP-N-acetylmuramoyl-L-alanyl-D-glutamate (UMAG) in the biosynthesis of bacterial cell-wall peptidoglycan.</text>
</comment>
<dbReference type="Gene3D" id="3.40.1390.10">
    <property type="entry name" value="MurE/MurF, N-terminal domain"/>
    <property type="match status" value="1"/>
</dbReference>
<feature type="region of interest" description="Disordered" evidence="11">
    <location>
        <begin position="449"/>
        <end position="468"/>
    </location>
</feature>
<evidence type="ECO:0000256" key="7">
    <source>
        <dbReference type="ARBA" id="ARBA00022984"/>
    </source>
</evidence>
<feature type="domain" description="Mur ligase N-terminal catalytic" evidence="12">
    <location>
        <begin position="67"/>
        <end position="115"/>
    </location>
</feature>